<dbReference type="Proteomes" id="UP000703269">
    <property type="component" value="Unassembled WGS sequence"/>
</dbReference>
<protein>
    <recommendedName>
        <fullName evidence="2">Fungal-type protein kinase domain-containing protein</fullName>
    </recommendedName>
</protein>
<dbReference type="InterPro" id="IPR011009">
    <property type="entry name" value="Kinase-like_dom_sf"/>
</dbReference>
<keyword evidence="4" id="KW-1185">Reference proteome</keyword>
<organism evidence="3 4">
    <name type="scientific">Phanerochaete sordida</name>
    <dbReference type="NCBI Taxonomy" id="48140"/>
    <lineage>
        <taxon>Eukaryota</taxon>
        <taxon>Fungi</taxon>
        <taxon>Dikarya</taxon>
        <taxon>Basidiomycota</taxon>
        <taxon>Agaricomycotina</taxon>
        <taxon>Agaricomycetes</taxon>
        <taxon>Polyporales</taxon>
        <taxon>Phanerochaetaceae</taxon>
        <taxon>Phanerochaete</taxon>
    </lineage>
</organism>
<dbReference type="InterPro" id="IPR040976">
    <property type="entry name" value="Pkinase_fungal"/>
</dbReference>
<evidence type="ECO:0000313" key="3">
    <source>
        <dbReference type="EMBL" id="GJE92033.1"/>
    </source>
</evidence>
<dbReference type="EMBL" id="BPQB01000024">
    <property type="protein sequence ID" value="GJE92033.1"/>
    <property type="molecule type" value="Genomic_DNA"/>
</dbReference>
<dbReference type="SUPFAM" id="SSF56112">
    <property type="entry name" value="Protein kinase-like (PK-like)"/>
    <property type="match status" value="1"/>
</dbReference>
<dbReference type="Pfam" id="PF17667">
    <property type="entry name" value="Pkinase_fungal"/>
    <property type="match status" value="1"/>
</dbReference>
<gene>
    <name evidence="3" type="ORF">PsYK624_081860</name>
</gene>
<evidence type="ECO:0000259" key="2">
    <source>
        <dbReference type="Pfam" id="PF17667"/>
    </source>
</evidence>
<proteinExistence type="predicted"/>
<evidence type="ECO:0000256" key="1">
    <source>
        <dbReference type="SAM" id="MobiDB-lite"/>
    </source>
</evidence>
<sequence>MYKPWAEATLSVLPDDVTLAIPSEGKCDGLHPSIVFQLDASKGPASQSQNEDAPLDPSHFGMLDIACDVKFSHLPFLSCRRKELVESLEMKEGGIARGRLAYFAAKQLQQQHRVCVWQVILSKTQAHLIRWDRSGAVVSEGFNPTREPWILHLLLVYSQASRQQQGFDRSAHLLSGPSDLRKTFVRGIRECKSWYHDRELNAFSSIDLSETSNWPLYKLEVPDDKAPGSIRACLVSQPFYMAHSPLGRGTRVYVAYDLLSRKIRILKDAWRPQDTSYLPEYVACARLVKEGVEHAAKFICGGDIANGPGDHPQTTITQELATGIESASWRLPCAPMPVWKTFVHYRILEEMALPLESLENSCQLLIVIRDIVKAIVQAHSKARLLHRDITWFNLRWFYNPKTKRIEGVLIDWDHVEDIDQAVDVEAPNISATWHFMPLRLIDDPRKNPELIDTLESLFWSLLYGALHFVSHDQLLMLFGEGDLFGLAPTTFDDISLKKEATYKRRDLLNGRLERVQWMSDHFTEFMHNLCGIWRRYYLQHDAVAAKVLKDESELTQLHSKLSDGQWLIDQITRAIELDCEGWPLDDIVSDQFPKLTPREVDTLKNAVRTSHNNVSHMSIDQRTELVAMPTRYDTQRTDLQMVLDTLTCAKRSHSTMQGSDDEELEPNSKRTRKHDP</sequence>
<dbReference type="AlphaFoldDB" id="A0A9P3GBW4"/>
<dbReference type="PANTHER" id="PTHR38248:SF2">
    <property type="entry name" value="FUNK1 11"/>
    <property type="match status" value="1"/>
</dbReference>
<reference evidence="3 4" key="1">
    <citation type="submission" date="2021-08" db="EMBL/GenBank/DDBJ databases">
        <title>Draft Genome Sequence of Phanerochaete sordida strain YK-624.</title>
        <authorList>
            <person name="Mori T."/>
            <person name="Dohra H."/>
            <person name="Suzuki T."/>
            <person name="Kawagishi H."/>
            <person name="Hirai H."/>
        </authorList>
    </citation>
    <scope>NUCLEOTIDE SEQUENCE [LARGE SCALE GENOMIC DNA]</scope>
    <source>
        <strain evidence="3 4">YK-624</strain>
    </source>
</reference>
<feature type="region of interest" description="Disordered" evidence="1">
    <location>
        <begin position="651"/>
        <end position="676"/>
    </location>
</feature>
<name>A0A9P3GBW4_9APHY</name>
<comment type="caution">
    <text evidence="3">The sequence shown here is derived from an EMBL/GenBank/DDBJ whole genome shotgun (WGS) entry which is preliminary data.</text>
</comment>
<feature type="domain" description="Fungal-type protein kinase" evidence="2">
    <location>
        <begin position="109"/>
        <end position="463"/>
    </location>
</feature>
<dbReference type="PANTHER" id="PTHR38248">
    <property type="entry name" value="FUNK1 6"/>
    <property type="match status" value="1"/>
</dbReference>
<accession>A0A9P3GBW4</accession>
<evidence type="ECO:0000313" key="4">
    <source>
        <dbReference type="Proteomes" id="UP000703269"/>
    </source>
</evidence>
<dbReference type="OrthoDB" id="2755887at2759"/>